<comment type="caution">
    <text evidence="1">The sequence shown here is derived from an EMBL/GenBank/DDBJ whole genome shotgun (WGS) entry which is preliminary data.</text>
</comment>
<organism evidence="1 2">
    <name type="scientific">Paralvinella palmiformis</name>
    <dbReference type="NCBI Taxonomy" id="53620"/>
    <lineage>
        <taxon>Eukaryota</taxon>
        <taxon>Metazoa</taxon>
        <taxon>Spiralia</taxon>
        <taxon>Lophotrochozoa</taxon>
        <taxon>Annelida</taxon>
        <taxon>Polychaeta</taxon>
        <taxon>Sedentaria</taxon>
        <taxon>Canalipalpata</taxon>
        <taxon>Terebellida</taxon>
        <taxon>Terebelliformia</taxon>
        <taxon>Alvinellidae</taxon>
        <taxon>Paralvinella</taxon>
    </lineage>
</organism>
<dbReference type="AlphaFoldDB" id="A0AAD9K2G8"/>
<evidence type="ECO:0000313" key="1">
    <source>
        <dbReference type="EMBL" id="KAK2163662.1"/>
    </source>
</evidence>
<gene>
    <name evidence="1" type="ORF">LSH36_75g01031</name>
</gene>
<protein>
    <recommendedName>
        <fullName evidence="3">Reverse transcriptase domain-containing protein</fullName>
    </recommendedName>
</protein>
<reference evidence="1" key="1">
    <citation type="journal article" date="2023" name="Mol. Biol. Evol.">
        <title>Third-Generation Sequencing Reveals the Adaptive Role of the Epigenome in Three Deep-Sea Polychaetes.</title>
        <authorList>
            <person name="Perez M."/>
            <person name="Aroh O."/>
            <person name="Sun Y."/>
            <person name="Lan Y."/>
            <person name="Juniper S.K."/>
            <person name="Young C.R."/>
            <person name="Angers B."/>
            <person name="Qian P.Y."/>
        </authorList>
    </citation>
    <scope>NUCLEOTIDE SEQUENCE</scope>
    <source>
        <strain evidence="1">P08H-3</strain>
    </source>
</reference>
<evidence type="ECO:0008006" key="3">
    <source>
        <dbReference type="Google" id="ProtNLM"/>
    </source>
</evidence>
<accession>A0AAD9K2G8</accession>
<keyword evidence="2" id="KW-1185">Reference proteome</keyword>
<sequence length="228" mass="25856">MPKTTWSDVAKKSEACLADISTWMSANRLKLNEEKTELIIFNPKHQVRIYEELKLQVGNDTLSVGSSVKNLGIHFDTSLTTERQVNAISKVCYYQIRNIGHIRRYIGTLDVCKTLAHALITSRIEYGNALLCGFPSTLMTRLQKVQKSSARRLKGISAPYPQSCFMFQLARTDLNKKENNVNPKKIDVGFASSIFIEKAISIEEQFESLLGEVKKYHKNDCKNFDPSC</sequence>
<dbReference type="PANTHER" id="PTHR33332">
    <property type="entry name" value="REVERSE TRANSCRIPTASE DOMAIN-CONTAINING PROTEIN"/>
    <property type="match status" value="1"/>
</dbReference>
<dbReference type="Proteomes" id="UP001208570">
    <property type="component" value="Unassembled WGS sequence"/>
</dbReference>
<proteinExistence type="predicted"/>
<evidence type="ECO:0000313" key="2">
    <source>
        <dbReference type="Proteomes" id="UP001208570"/>
    </source>
</evidence>
<dbReference type="EMBL" id="JAODUP010000075">
    <property type="protein sequence ID" value="KAK2163662.1"/>
    <property type="molecule type" value="Genomic_DNA"/>
</dbReference>
<name>A0AAD9K2G8_9ANNE</name>